<dbReference type="RefSeq" id="WP_039164625.1">
    <property type="nucleotide sequence ID" value="NZ_JPJQ01000057.1"/>
</dbReference>
<dbReference type="PANTHER" id="PTHR35861:SF1">
    <property type="entry name" value="PHAGE TAIL SHEATH PROTEIN"/>
    <property type="match status" value="1"/>
</dbReference>
<name>A0A0A2ZXG1_9PAST</name>
<dbReference type="AlphaFoldDB" id="A0A0A2ZXG1"/>
<gene>
    <name evidence="3" type="ORF">IO48_11355</name>
</gene>
<feature type="domain" description="Tail sheath protein subtilisin-like" evidence="2">
    <location>
        <begin position="189"/>
        <end position="351"/>
    </location>
</feature>
<evidence type="ECO:0000259" key="2">
    <source>
        <dbReference type="Pfam" id="PF04984"/>
    </source>
</evidence>
<organism evidence="3 4">
    <name type="scientific">Gallibacterium anatis 4895</name>
    <dbReference type="NCBI Taxonomy" id="1396510"/>
    <lineage>
        <taxon>Bacteria</taxon>
        <taxon>Pseudomonadati</taxon>
        <taxon>Pseudomonadota</taxon>
        <taxon>Gammaproteobacteria</taxon>
        <taxon>Pasteurellales</taxon>
        <taxon>Pasteurellaceae</taxon>
        <taxon>Gallibacterium</taxon>
    </lineage>
</organism>
<evidence type="ECO:0000256" key="1">
    <source>
        <dbReference type="ARBA" id="ARBA00008005"/>
    </source>
</evidence>
<dbReference type="Proteomes" id="UP000030554">
    <property type="component" value="Unassembled WGS sequence"/>
</dbReference>
<reference evidence="3 4" key="1">
    <citation type="submission" date="2014-07" db="EMBL/GenBank/DDBJ databases">
        <title>Chaperone-usher fimbriae in a diverse selection of Gallibacterium genomes.</title>
        <authorList>
            <person name="Kudirkiene E."/>
            <person name="Bager R.J."/>
            <person name="Johnson T.J."/>
            <person name="Bojesen A.M."/>
        </authorList>
    </citation>
    <scope>NUCLEOTIDE SEQUENCE [LARGE SCALE GENOMIC DNA]</scope>
    <source>
        <strain evidence="3 4">4895</strain>
    </source>
</reference>
<comment type="similarity">
    <text evidence="1">Belongs to the myoviridae tail sheath protein family.</text>
</comment>
<sequence length="466" mass="50495">MPAAYHHGSETIRVNGGSVPVSQVDGAIIGIVGTAPIGEVNVLKCCVTKKDFAQFGNILDRGYSLCDALDILSRYAAGQVYVVNVLDPSKHRTTVSEEALTLDAMTLIAQTANVGLIELSLKDNEELLVEGTDYRIDLLTGEITLLKARNAPQLKATYTYADPSKVTEAEIKGGVDSRTEARSGFELLTAGFNLFGTDAKVLICPQYDATATMAAALETYASRLNAVAYVAAPPNTTLSQAIAGRGPEGSINFKTSSDRTQLFYPYLLGERNTLESLATHAAGLRMLTDVEQGYWYSISNRQLKGVVGVEVALTARIDDAQSETNRLNAVGITTVFNSFGTGFRVWGNRNASYPTNTHISNFETVQRTADLIDESIRRAELQYMDLPIDEALLDSLLSTVETYMGTLKSIVGFSVQLDPDADLVDAFSRGQVPIQYDFTPKIPAERITNTSIVTRKYLVNLVSGGQ</sequence>
<evidence type="ECO:0000313" key="4">
    <source>
        <dbReference type="Proteomes" id="UP000030554"/>
    </source>
</evidence>
<dbReference type="EMBL" id="JPJQ01000057">
    <property type="protein sequence ID" value="KGQ59530.1"/>
    <property type="molecule type" value="Genomic_DNA"/>
</dbReference>
<comment type="caution">
    <text evidence="3">The sequence shown here is derived from an EMBL/GenBank/DDBJ whole genome shotgun (WGS) entry which is preliminary data.</text>
</comment>
<dbReference type="PANTHER" id="PTHR35861">
    <property type="match status" value="1"/>
</dbReference>
<protein>
    <submittedName>
        <fullName evidence="3">Phage tail protein</fullName>
    </submittedName>
</protein>
<dbReference type="InterPro" id="IPR052042">
    <property type="entry name" value="Tail_sheath_structural"/>
</dbReference>
<accession>A0A0A2ZXG1</accession>
<dbReference type="Pfam" id="PF04984">
    <property type="entry name" value="Phage_sheath_1"/>
    <property type="match status" value="1"/>
</dbReference>
<dbReference type="InterPro" id="IPR035089">
    <property type="entry name" value="Phage_sheath_subtilisin"/>
</dbReference>
<proteinExistence type="inferred from homology"/>
<evidence type="ECO:0000313" key="3">
    <source>
        <dbReference type="EMBL" id="KGQ59530.1"/>
    </source>
</evidence>